<comment type="catalytic activity">
    <reaction evidence="1">
        <text>Hydrolyzes free adenine bases from 7,8-dihydro-8-oxoguanine:adenine mismatched double-stranded DNA, leaving an apurinic site.</text>
        <dbReference type="EC" id="3.2.2.31"/>
    </reaction>
</comment>
<dbReference type="SMART" id="SM00478">
    <property type="entry name" value="ENDO3c"/>
    <property type="match status" value="1"/>
</dbReference>
<gene>
    <name evidence="15" type="ORF">E6H01_12545</name>
</gene>
<reference evidence="15 16" key="1">
    <citation type="journal article" date="2019" name="Nat. Microbiol.">
        <title>Mediterranean grassland soil C-N compound turnover is dependent on rainfall and depth, and is mediated by genomically divergent microorganisms.</title>
        <authorList>
            <person name="Diamond S."/>
            <person name="Andeer P.F."/>
            <person name="Li Z."/>
            <person name="Crits-Christoph A."/>
            <person name="Burstein D."/>
            <person name="Anantharaman K."/>
            <person name="Lane K.R."/>
            <person name="Thomas B.C."/>
            <person name="Pan C."/>
            <person name="Northen T.R."/>
            <person name="Banfield J.F."/>
        </authorList>
    </citation>
    <scope>NUCLEOTIDE SEQUENCE [LARGE SCALE GENOMIC DNA]</scope>
    <source>
        <strain evidence="15">NP_4</strain>
    </source>
</reference>
<dbReference type="GO" id="GO:0006284">
    <property type="term" value="P:base-excision repair"/>
    <property type="evidence" value="ECO:0007669"/>
    <property type="project" value="InterPro"/>
</dbReference>
<sequence>MRGSQMRHSVRPRTMSNSRKVKRPAWPAVRRLHRPTSRRRSRATGTPFIGVSCVSMGAKSTPRASKVQIAQRFTRKLLAWYARAGRDLPWRRTRDPYRIVVSEFMLQQTQVSRVLEYYPRFLARFPTVDHLARARPKAVREAWEGLGYYARAANLHALARVVSRDFDDRLPSDPEALLKLPGVGPYTAGAVATFAYEKPVPAVDTNVARVIRRFFFGERGKGNGERDIWRLAGRLVPKEGKRAWEGWQEGVEVQSGGDGTRSADLCGEEAEVP</sequence>
<dbReference type="EMBL" id="VBAL01000177">
    <property type="protein sequence ID" value="TMI98225.1"/>
    <property type="molecule type" value="Genomic_DNA"/>
</dbReference>
<dbReference type="SUPFAM" id="SSF48150">
    <property type="entry name" value="DNA-glycosylase"/>
    <property type="match status" value="1"/>
</dbReference>
<dbReference type="InterPro" id="IPR011257">
    <property type="entry name" value="DNA_glycosylase"/>
</dbReference>
<dbReference type="EC" id="3.2.2.31" evidence="4"/>
<dbReference type="Gene3D" id="1.10.1670.10">
    <property type="entry name" value="Helix-hairpin-Helix base-excision DNA repair enzymes (C-terminal)"/>
    <property type="match status" value="1"/>
</dbReference>
<dbReference type="InterPro" id="IPR044298">
    <property type="entry name" value="MIG/MutY"/>
</dbReference>
<dbReference type="Pfam" id="PF00730">
    <property type="entry name" value="HhH-GPD"/>
    <property type="match status" value="1"/>
</dbReference>
<evidence type="ECO:0000256" key="7">
    <source>
        <dbReference type="ARBA" id="ARBA00022763"/>
    </source>
</evidence>
<dbReference type="PANTHER" id="PTHR42944">
    <property type="entry name" value="ADENINE DNA GLYCOSYLASE"/>
    <property type="match status" value="1"/>
</dbReference>
<evidence type="ECO:0000313" key="16">
    <source>
        <dbReference type="Proteomes" id="UP000319353"/>
    </source>
</evidence>
<evidence type="ECO:0000313" key="15">
    <source>
        <dbReference type="EMBL" id="TMI98225.1"/>
    </source>
</evidence>
<dbReference type="GO" id="GO:0000701">
    <property type="term" value="F:purine-specific mismatch base pair DNA N-glycosylase activity"/>
    <property type="evidence" value="ECO:0007669"/>
    <property type="project" value="UniProtKB-EC"/>
</dbReference>
<name>A0A537KR60_9BACT</name>
<feature type="region of interest" description="Disordered" evidence="13">
    <location>
        <begin position="252"/>
        <end position="273"/>
    </location>
</feature>
<keyword evidence="8" id="KW-0378">Hydrolase</keyword>
<dbReference type="GO" id="GO:0032357">
    <property type="term" value="F:oxidized purine DNA binding"/>
    <property type="evidence" value="ECO:0007669"/>
    <property type="project" value="TreeGrafter"/>
</dbReference>
<keyword evidence="10" id="KW-0411">Iron-sulfur</keyword>
<keyword evidence="6" id="KW-0479">Metal-binding</keyword>
<evidence type="ECO:0000256" key="4">
    <source>
        <dbReference type="ARBA" id="ARBA00012045"/>
    </source>
</evidence>
<comment type="similarity">
    <text evidence="3">Belongs to the Nth/MutY family.</text>
</comment>
<evidence type="ECO:0000259" key="14">
    <source>
        <dbReference type="SMART" id="SM00478"/>
    </source>
</evidence>
<evidence type="ECO:0000256" key="13">
    <source>
        <dbReference type="SAM" id="MobiDB-lite"/>
    </source>
</evidence>
<dbReference type="Pfam" id="PF00633">
    <property type="entry name" value="HHH"/>
    <property type="match status" value="1"/>
</dbReference>
<keyword evidence="9" id="KW-0408">Iron</keyword>
<feature type="domain" description="HhH-GPD" evidence="14">
    <location>
        <begin position="105"/>
        <end position="269"/>
    </location>
</feature>
<keyword evidence="7" id="KW-0227">DNA damage</keyword>
<dbReference type="InterPro" id="IPR000445">
    <property type="entry name" value="HhH_motif"/>
</dbReference>
<evidence type="ECO:0000256" key="5">
    <source>
        <dbReference type="ARBA" id="ARBA00022023"/>
    </source>
</evidence>
<evidence type="ECO:0000256" key="3">
    <source>
        <dbReference type="ARBA" id="ARBA00008343"/>
    </source>
</evidence>
<keyword evidence="12" id="KW-0326">Glycosidase</keyword>
<evidence type="ECO:0000256" key="11">
    <source>
        <dbReference type="ARBA" id="ARBA00023204"/>
    </source>
</evidence>
<evidence type="ECO:0000256" key="2">
    <source>
        <dbReference type="ARBA" id="ARBA00001966"/>
    </source>
</evidence>
<evidence type="ECO:0000256" key="6">
    <source>
        <dbReference type="ARBA" id="ARBA00022723"/>
    </source>
</evidence>
<comment type="cofactor">
    <cofactor evidence="2">
        <name>[4Fe-4S] cluster</name>
        <dbReference type="ChEBI" id="CHEBI:49883"/>
    </cofactor>
</comment>
<evidence type="ECO:0000256" key="8">
    <source>
        <dbReference type="ARBA" id="ARBA00022801"/>
    </source>
</evidence>
<dbReference type="CDD" id="cd00056">
    <property type="entry name" value="ENDO3c"/>
    <property type="match status" value="1"/>
</dbReference>
<dbReference type="GO" id="GO:0006298">
    <property type="term" value="P:mismatch repair"/>
    <property type="evidence" value="ECO:0007669"/>
    <property type="project" value="TreeGrafter"/>
</dbReference>
<dbReference type="InterPro" id="IPR023170">
    <property type="entry name" value="HhH_base_excis_C"/>
</dbReference>
<dbReference type="PANTHER" id="PTHR42944:SF1">
    <property type="entry name" value="ADENINE DNA GLYCOSYLASE"/>
    <property type="match status" value="1"/>
</dbReference>
<dbReference type="GO" id="GO:0046872">
    <property type="term" value="F:metal ion binding"/>
    <property type="evidence" value="ECO:0007669"/>
    <property type="project" value="UniProtKB-KW"/>
</dbReference>
<dbReference type="Gene3D" id="1.10.340.30">
    <property type="entry name" value="Hypothetical protein, domain 2"/>
    <property type="match status" value="1"/>
</dbReference>
<protein>
    <recommendedName>
        <fullName evidence="5">Adenine DNA glycosylase</fullName>
        <ecNumber evidence="4">3.2.2.31</ecNumber>
    </recommendedName>
</protein>
<evidence type="ECO:0000256" key="12">
    <source>
        <dbReference type="ARBA" id="ARBA00023295"/>
    </source>
</evidence>
<dbReference type="GO" id="GO:0035485">
    <property type="term" value="F:adenine/guanine mispair binding"/>
    <property type="evidence" value="ECO:0007669"/>
    <property type="project" value="TreeGrafter"/>
</dbReference>
<dbReference type="GO" id="GO:0034039">
    <property type="term" value="F:8-oxo-7,8-dihydroguanine DNA N-glycosylase activity"/>
    <property type="evidence" value="ECO:0007669"/>
    <property type="project" value="TreeGrafter"/>
</dbReference>
<keyword evidence="11" id="KW-0234">DNA repair</keyword>
<comment type="caution">
    <text evidence="15">The sequence shown here is derived from an EMBL/GenBank/DDBJ whole genome shotgun (WGS) entry which is preliminary data.</text>
</comment>
<accession>A0A537KR60</accession>
<evidence type="ECO:0000256" key="10">
    <source>
        <dbReference type="ARBA" id="ARBA00023014"/>
    </source>
</evidence>
<dbReference type="AlphaFoldDB" id="A0A537KR60"/>
<feature type="region of interest" description="Disordered" evidence="13">
    <location>
        <begin position="1"/>
        <end position="24"/>
    </location>
</feature>
<dbReference type="Proteomes" id="UP000319353">
    <property type="component" value="Unassembled WGS sequence"/>
</dbReference>
<evidence type="ECO:0000256" key="9">
    <source>
        <dbReference type="ARBA" id="ARBA00023004"/>
    </source>
</evidence>
<evidence type="ECO:0000256" key="1">
    <source>
        <dbReference type="ARBA" id="ARBA00000843"/>
    </source>
</evidence>
<proteinExistence type="inferred from homology"/>
<organism evidence="15 16">
    <name type="scientific">Candidatus Segetimicrobium genomatis</name>
    <dbReference type="NCBI Taxonomy" id="2569760"/>
    <lineage>
        <taxon>Bacteria</taxon>
        <taxon>Bacillati</taxon>
        <taxon>Candidatus Sysuimicrobiota</taxon>
        <taxon>Candidatus Sysuimicrobiia</taxon>
        <taxon>Candidatus Sysuimicrobiales</taxon>
        <taxon>Candidatus Segetimicrobiaceae</taxon>
        <taxon>Candidatus Segetimicrobium</taxon>
    </lineage>
</organism>
<dbReference type="GO" id="GO:0051536">
    <property type="term" value="F:iron-sulfur cluster binding"/>
    <property type="evidence" value="ECO:0007669"/>
    <property type="project" value="UniProtKB-KW"/>
</dbReference>
<dbReference type="InterPro" id="IPR003265">
    <property type="entry name" value="HhH-GPD_domain"/>
</dbReference>